<dbReference type="InterPro" id="IPR039177">
    <property type="entry name" value="SMG9"/>
</dbReference>
<dbReference type="Proteomes" id="UP000008743">
    <property type="component" value="Unassembled WGS sequence"/>
</dbReference>
<dbReference type="PANTHER" id="PTHR14270:SF0">
    <property type="entry name" value="NONSENSE-MEDIATED MRNA DECAY FACTOR SMG9"/>
    <property type="match status" value="1"/>
</dbReference>
<keyword evidence="5" id="KW-1185">Reference proteome</keyword>
<dbReference type="InterPro" id="IPR027417">
    <property type="entry name" value="P-loop_NTPase"/>
</dbReference>
<comment type="similarity">
    <text evidence="1">Belongs to the SMG9 family.</text>
</comment>
<name>A0A0D2U280_CAPO3</name>
<dbReference type="EMBL" id="KE346360">
    <property type="protein sequence ID" value="KJE89331.1"/>
    <property type="molecule type" value="Genomic_DNA"/>
</dbReference>
<feature type="compositionally biased region" description="Low complexity" evidence="3">
    <location>
        <begin position="95"/>
        <end position="130"/>
    </location>
</feature>
<evidence type="ECO:0000313" key="5">
    <source>
        <dbReference type="Proteomes" id="UP000008743"/>
    </source>
</evidence>
<evidence type="ECO:0000256" key="3">
    <source>
        <dbReference type="SAM" id="MobiDB-lite"/>
    </source>
</evidence>
<sequence length="511" mass="52828">MSKPVAGDAPDRGGSRHRGNASGAHKSPASGGPRGGGGPGGRSGGAKHDGSEPLTTPIVLAKPTSSSSVHAAQPAAAAATSATTTAPTRVLVTKSSHSSSSASSTSEGQASSTSAASSSSAPGPSSSGSSHHNHIASICTWHMIGRAAVGGPLELLPPPATVQSSSFQPVHSILLNSDVSNYHVVGVLGRSGVGKSSLMNAVAVVLGRPATLLQSPITPATAEVAAAISATAPFATWKYKSSRRTVGAAPSDALKPPAPRQPATHLATSGIHTHMVGPVRTILMDTQPMLHFSNCSTNNSGATVTHDLAETLNVGLFLLSTCHTIVLVCDDVVADASLLRLLKTLVMLRPACTPTESVWRPASAGREDAPSEQGPPLPPGKEYRTLSAVIVLNAERWSNNAVHLAAQLSLFHELIAHVAPVVAHSLDLSADRIVVKTSTNHWRDVAEGVVAHFRQSSPIRPPIIAPLDPPATSQLLRVTEREWLRHVGHSWKSICTSPALADYLEVLRLTT</sequence>
<feature type="region of interest" description="Disordered" evidence="3">
    <location>
        <begin position="357"/>
        <end position="379"/>
    </location>
</feature>
<evidence type="ECO:0008006" key="6">
    <source>
        <dbReference type="Google" id="ProtNLM"/>
    </source>
</evidence>
<organism evidence="4 5">
    <name type="scientific">Capsaspora owczarzaki (strain ATCC 30864)</name>
    <dbReference type="NCBI Taxonomy" id="595528"/>
    <lineage>
        <taxon>Eukaryota</taxon>
        <taxon>Filasterea</taxon>
        <taxon>Capsaspora</taxon>
    </lineage>
</organism>
<accession>A0A0D2U280</accession>
<keyword evidence="2" id="KW-0866">Nonsense-mediated mRNA decay</keyword>
<gene>
    <name evidence="4" type="ORF">CAOG_000826</name>
</gene>
<evidence type="ECO:0000256" key="1">
    <source>
        <dbReference type="ARBA" id="ARBA00007712"/>
    </source>
</evidence>
<feature type="compositionally biased region" description="Gly residues" evidence="3">
    <location>
        <begin position="32"/>
        <end position="44"/>
    </location>
</feature>
<reference evidence="5" key="1">
    <citation type="submission" date="2011-02" db="EMBL/GenBank/DDBJ databases">
        <title>The Genome Sequence of Capsaspora owczarzaki ATCC 30864.</title>
        <authorList>
            <person name="Russ C."/>
            <person name="Cuomo C."/>
            <person name="Burger G."/>
            <person name="Gray M.W."/>
            <person name="Holland P.W.H."/>
            <person name="King N."/>
            <person name="Lang F.B.F."/>
            <person name="Roger A.J."/>
            <person name="Ruiz-Trillo I."/>
            <person name="Young S.K."/>
            <person name="Zeng Q."/>
            <person name="Gargeya S."/>
            <person name="Alvarado L."/>
            <person name="Berlin A."/>
            <person name="Chapman S.B."/>
            <person name="Chen Z."/>
            <person name="Freedman E."/>
            <person name="Gellesch M."/>
            <person name="Goldberg J."/>
            <person name="Griggs A."/>
            <person name="Gujja S."/>
            <person name="Heilman E."/>
            <person name="Heiman D."/>
            <person name="Howarth C."/>
            <person name="Mehta T."/>
            <person name="Neiman D."/>
            <person name="Pearson M."/>
            <person name="Roberts A."/>
            <person name="Saif S."/>
            <person name="Shea T."/>
            <person name="Shenoy N."/>
            <person name="Sisk P."/>
            <person name="Stolte C."/>
            <person name="Sykes S."/>
            <person name="White J."/>
            <person name="Yandava C."/>
            <person name="Haas B."/>
            <person name="Nusbaum C."/>
            <person name="Birren B."/>
        </authorList>
    </citation>
    <scope>NUCLEOTIDE SEQUENCE</scope>
    <source>
        <strain evidence="5">ATCC 30864</strain>
    </source>
</reference>
<proteinExistence type="inferred from homology"/>
<dbReference type="SUPFAM" id="SSF52540">
    <property type="entry name" value="P-loop containing nucleoside triphosphate hydrolases"/>
    <property type="match status" value="1"/>
</dbReference>
<protein>
    <recommendedName>
        <fullName evidence="6">G domain-containing protein</fullName>
    </recommendedName>
</protein>
<dbReference type="OrthoDB" id="79514at2759"/>
<feature type="compositionally biased region" description="Low complexity" evidence="3">
    <location>
        <begin position="65"/>
        <end position="88"/>
    </location>
</feature>
<dbReference type="PANTHER" id="PTHR14270">
    <property type="entry name" value="NONSENSE-MEDIATED MRNA DECAY FACTOR SMG9"/>
    <property type="match status" value="1"/>
</dbReference>
<evidence type="ECO:0000256" key="2">
    <source>
        <dbReference type="ARBA" id="ARBA00023161"/>
    </source>
</evidence>
<feature type="region of interest" description="Disordered" evidence="3">
    <location>
        <begin position="1"/>
        <end position="132"/>
    </location>
</feature>
<dbReference type="STRING" id="595528.A0A0D2U280"/>
<dbReference type="InParanoid" id="A0A0D2U280"/>
<dbReference type="AlphaFoldDB" id="A0A0D2U280"/>
<evidence type="ECO:0000313" key="4">
    <source>
        <dbReference type="EMBL" id="KJE89331.1"/>
    </source>
</evidence>
<dbReference type="GO" id="GO:0000184">
    <property type="term" value="P:nuclear-transcribed mRNA catabolic process, nonsense-mediated decay"/>
    <property type="evidence" value="ECO:0007669"/>
    <property type="project" value="UniProtKB-KW"/>
</dbReference>